<dbReference type="PANTHER" id="PTHR33991">
    <property type="entry name" value="DNA REPAIR PROTEIN RECO"/>
    <property type="match status" value="1"/>
</dbReference>
<evidence type="ECO:0000313" key="10">
    <source>
        <dbReference type="Proteomes" id="UP000264002"/>
    </source>
</evidence>
<dbReference type="InterPro" id="IPR012340">
    <property type="entry name" value="NA-bd_OB-fold"/>
</dbReference>
<evidence type="ECO:0000256" key="3">
    <source>
        <dbReference type="ARBA" id="ARBA00022763"/>
    </source>
</evidence>
<evidence type="ECO:0000256" key="6">
    <source>
        <dbReference type="ARBA" id="ARBA00033409"/>
    </source>
</evidence>
<evidence type="ECO:0000313" key="9">
    <source>
        <dbReference type="EMBL" id="RFU95157.1"/>
    </source>
</evidence>
<gene>
    <name evidence="7 9" type="primary">recO</name>
    <name evidence="9" type="ORF">DYP60_05900</name>
</gene>
<protein>
    <recommendedName>
        <fullName evidence="2 7">DNA repair protein RecO</fullName>
    </recommendedName>
    <alternativeName>
        <fullName evidence="6 7">Recombination protein O</fullName>
    </alternativeName>
</protein>
<evidence type="ECO:0000256" key="2">
    <source>
        <dbReference type="ARBA" id="ARBA00021310"/>
    </source>
</evidence>
<dbReference type="HAMAP" id="MF_00201">
    <property type="entry name" value="RecO"/>
    <property type="match status" value="1"/>
</dbReference>
<comment type="function">
    <text evidence="7">Involved in DNA repair and RecF pathway recombination.</text>
</comment>
<sequence length="251" mass="28127">MERNVSSLAIVLHSQRYGQLNRRLKLLTVDFGIIDVLSYGAQKSLKSVKAEVFTDGQFFLYYNPVKKDYTLKDVTVLATHDELRESLHPTYAALFFCELLLRVHGGESTDEYRLLSQALDHLSSMPQKTDLVIIQFVHQLSDLVGLRADFSRCPICDRPYGSNEVVSFSTSLLAHCCEACASLDADLLLPPGARRYLEVTSSMGFEQSLQVPLSDAATLRIKRYLLRYAQMIGQGVLKTLASPILWEASST</sequence>
<comment type="similarity">
    <text evidence="1 7">Belongs to the RecO family.</text>
</comment>
<evidence type="ECO:0000256" key="7">
    <source>
        <dbReference type="HAMAP-Rule" id="MF_00201"/>
    </source>
</evidence>
<dbReference type="Gene3D" id="1.20.1440.120">
    <property type="entry name" value="Recombination protein O, C-terminal domain"/>
    <property type="match status" value="1"/>
</dbReference>
<dbReference type="EMBL" id="QUWK01000005">
    <property type="protein sequence ID" value="RFU95157.1"/>
    <property type="molecule type" value="Genomic_DNA"/>
</dbReference>
<dbReference type="InterPro" id="IPR003717">
    <property type="entry name" value="RecO"/>
</dbReference>
<dbReference type="InterPro" id="IPR042242">
    <property type="entry name" value="RecO_C"/>
</dbReference>
<dbReference type="RefSeq" id="WP_117329965.1">
    <property type="nucleotide sequence ID" value="NZ_QUWK01000005.1"/>
</dbReference>
<dbReference type="Pfam" id="PF02565">
    <property type="entry name" value="RecO_C"/>
    <property type="match status" value="1"/>
</dbReference>
<dbReference type="GO" id="GO:0006302">
    <property type="term" value="P:double-strand break repair"/>
    <property type="evidence" value="ECO:0007669"/>
    <property type="project" value="TreeGrafter"/>
</dbReference>
<dbReference type="SUPFAM" id="SSF50249">
    <property type="entry name" value="Nucleic acid-binding proteins"/>
    <property type="match status" value="1"/>
</dbReference>
<dbReference type="GO" id="GO:0006310">
    <property type="term" value="P:DNA recombination"/>
    <property type="evidence" value="ECO:0007669"/>
    <property type="project" value="UniProtKB-UniRule"/>
</dbReference>
<comment type="caution">
    <text evidence="9">The sequence shown here is derived from an EMBL/GenBank/DDBJ whole genome shotgun (WGS) entry which is preliminary data.</text>
</comment>
<name>A0A372MH89_9SPIR</name>
<dbReference type="PANTHER" id="PTHR33991:SF1">
    <property type="entry name" value="DNA REPAIR PROTEIN RECO"/>
    <property type="match status" value="1"/>
</dbReference>
<keyword evidence="3 7" id="KW-0227">DNA damage</keyword>
<proteinExistence type="inferred from homology"/>
<dbReference type="Pfam" id="PF11967">
    <property type="entry name" value="RecO_N"/>
    <property type="match status" value="1"/>
</dbReference>
<dbReference type="SUPFAM" id="SSF57863">
    <property type="entry name" value="ArfGap/RecO-like zinc finger"/>
    <property type="match status" value="1"/>
</dbReference>
<feature type="domain" description="DNA replication/recombination mediator RecO N-terminal" evidence="8">
    <location>
        <begin position="4"/>
        <end position="77"/>
    </location>
</feature>
<reference evidence="10" key="1">
    <citation type="submission" date="2018-08" db="EMBL/GenBank/DDBJ databases">
        <authorList>
            <person name="Grouzdev D.S."/>
            <person name="Krutkina M.S."/>
        </authorList>
    </citation>
    <scope>NUCLEOTIDE SEQUENCE [LARGE SCALE GENOMIC DNA]</scope>
    <source>
        <strain evidence="10">4-11</strain>
    </source>
</reference>
<dbReference type="AlphaFoldDB" id="A0A372MH89"/>
<evidence type="ECO:0000259" key="8">
    <source>
        <dbReference type="Pfam" id="PF11967"/>
    </source>
</evidence>
<reference evidence="9 10" key="2">
    <citation type="submission" date="2018-09" db="EMBL/GenBank/DDBJ databases">
        <title>Genome of Sphaerochaeta halotolerans strain 4-11.</title>
        <authorList>
            <person name="Nazina T.N."/>
            <person name="Sokolova D.S."/>
        </authorList>
    </citation>
    <scope>NUCLEOTIDE SEQUENCE [LARGE SCALE GENOMIC DNA]</scope>
    <source>
        <strain evidence="9 10">4-11</strain>
    </source>
</reference>
<dbReference type="InterPro" id="IPR022572">
    <property type="entry name" value="DNA_rep/recomb_RecO_N"/>
</dbReference>
<evidence type="ECO:0000256" key="1">
    <source>
        <dbReference type="ARBA" id="ARBA00007452"/>
    </source>
</evidence>
<dbReference type="InterPro" id="IPR037278">
    <property type="entry name" value="ARFGAP/RecO"/>
</dbReference>
<evidence type="ECO:0000256" key="4">
    <source>
        <dbReference type="ARBA" id="ARBA00023172"/>
    </source>
</evidence>
<dbReference type="Proteomes" id="UP000264002">
    <property type="component" value="Unassembled WGS sequence"/>
</dbReference>
<keyword evidence="4 7" id="KW-0233">DNA recombination</keyword>
<organism evidence="9 10">
    <name type="scientific">Sphaerochaeta halotolerans</name>
    <dbReference type="NCBI Taxonomy" id="2293840"/>
    <lineage>
        <taxon>Bacteria</taxon>
        <taxon>Pseudomonadati</taxon>
        <taxon>Spirochaetota</taxon>
        <taxon>Spirochaetia</taxon>
        <taxon>Spirochaetales</taxon>
        <taxon>Sphaerochaetaceae</taxon>
        <taxon>Sphaerochaeta</taxon>
    </lineage>
</organism>
<keyword evidence="5 7" id="KW-0234">DNA repair</keyword>
<keyword evidence="10" id="KW-1185">Reference proteome</keyword>
<evidence type="ECO:0000256" key="5">
    <source>
        <dbReference type="ARBA" id="ARBA00023204"/>
    </source>
</evidence>
<dbReference type="GO" id="GO:0043590">
    <property type="term" value="C:bacterial nucleoid"/>
    <property type="evidence" value="ECO:0007669"/>
    <property type="project" value="TreeGrafter"/>
</dbReference>
<accession>A0A372MH89</accession>
<dbReference type="NCBIfam" id="TIGR00613">
    <property type="entry name" value="reco"/>
    <property type="match status" value="1"/>
</dbReference>